<dbReference type="OrthoDB" id="1244179at2759"/>
<reference evidence="4" key="3">
    <citation type="submission" date="2022-01" db="EMBL/GenBank/DDBJ databases">
        <authorList>
            <person name="Rubenstein D.R."/>
        </authorList>
    </citation>
    <scope>NUCLEOTIDE SEQUENCE</scope>
    <source>
        <strain evidence="4">SS15</strain>
        <tissue evidence="4">Liver</tissue>
    </source>
</reference>
<dbReference type="GO" id="GO:0031463">
    <property type="term" value="C:Cul3-RING ubiquitin ligase complex"/>
    <property type="evidence" value="ECO:0007669"/>
    <property type="project" value="TreeGrafter"/>
</dbReference>
<feature type="region of interest" description="Disordered" evidence="1">
    <location>
        <begin position="25"/>
        <end position="52"/>
    </location>
</feature>
<dbReference type="PANTHER" id="PTHR14958:SF22">
    <property type="entry name" value="BTB_POZ DOMAIN-CONTAINING PROTEIN KCTD2"/>
    <property type="match status" value="1"/>
</dbReference>
<keyword evidence="5" id="KW-1185">Reference proteome</keyword>
<evidence type="ECO:0000256" key="1">
    <source>
        <dbReference type="SAM" id="MobiDB-lite"/>
    </source>
</evidence>
<dbReference type="Gene3D" id="6.10.140.750">
    <property type="match status" value="1"/>
</dbReference>
<dbReference type="PANTHER" id="PTHR14958">
    <property type="entry name" value="POTASSIUM CHANNEL TETRAMERISATION DOMAIN CONTAINING PROTEIN"/>
    <property type="match status" value="1"/>
</dbReference>
<reference evidence="3" key="1">
    <citation type="submission" date="2020-10" db="EMBL/GenBank/DDBJ databases">
        <title>Feather gene expression reveals the developmental basis of iridescence in African starlings.</title>
        <authorList>
            <person name="Rubenstein D.R."/>
        </authorList>
    </citation>
    <scope>NUCLEOTIDE SEQUENCE</scope>
    <source>
        <strain evidence="3">SS15</strain>
        <tissue evidence="3">Liver</tissue>
    </source>
</reference>
<dbReference type="GO" id="GO:0097602">
    <property type="term" value="F:cullin family protein binding"/>
    <property type="evidence" value="ECO:0007669"/>
    <property type="project" value="TreeGrafter"/>
</dbReference>
<organism evidence="3">
    <name type="scientific">Lamprotornis superbus</name>
    <dbReference type="NCBI Taxonomy" id="245042"/>
    <lineage>
        <taxon>Eukaryota</taxon>
        <taxon>Metazoa</taxon>
        <taxon>Chordata</taxon>
        <taxon>Craniata</taxon>
        <taxon>Vertebrata</taxon>
        <taxon>Euteleostomi</taxon>
        <taxon>Archelosauria</taxon>
        <taxon>Archosauria</taxon>
        <taxon>Dinosauria</taxon>
        <taxon>Saurischia</taxon>
        <taxon>Theropoda</taxon>
        <taxon>Coelurosauria</taxon>
        <taxon>Aves</taxon>
        <taxon>Neognathae</taxon>
        <taxon>Neoaves</taxon>
        <taxon>Telluraves</taxon>
        <taxon>Australaves</taxon>
        <taxon>Passeriformes</taxon>
        <taxon>Sturnidae</taxon>
        <taxon>Lamprotornis</taxon>
    </lineage>
</organism>
<dbReference type="GO" id="GO:0051260">
    <property type="term" value="P:protein homooligomerization"/>
    <property type="evidence" value="ECO:0007669"/>
    <property type="project" value="InterPro"/>
</dbReference>
<dbReference type="Gene3D" id="3.30.70.2000">
    <property type="match status" value="1"/>
</dbReference>
<feature type="domain" description="BTB" evidence="2">
    <location>
        <begin position="53"/>
        <end position="156"/>
    </location>
</feature>
<sequence length="383" mass="41918">EAVRAGSGAGGDGGGRALRLRHGRGAAEGPHAQPGPRGGTGTAQPPRGRSGGGWVRLNVGGTYFVSTRQTLCREPKSFLCRLCCQEGPELGSDKDETGAYLIDRDPTYFGPILNYLRHGKLIINKELAEEGVLEEAEFYNIASLVRLVKERIRDNENRTSQGPVKHVYRVLQCQEEELTQMVSTMSDGWKFEQLISIGSSYNYGNEDQAEFLCVVSRELNNSTNGIVKEPSEKAKIWLVVCTANEFAQSKATLQVLAESWAEAETAGLALLTPHTYLFIMEGLSAEIQVAPLTQCHVTTDETQALLSGSYRNHKLELPGPAYGPHFPMEQPGVLMPAAVCPPSELKETEAQKKKKEESLCEHSWSAAMNNSYQGCSTTAREIQ</sequence>
<dbReference type="InterPro" id="IPR000210">
    <property type="entry name" value="BTB/POZ_dom"/>
</dbReference>
<reference evidence="4 5" key="2">
    <citation type="journal article" date="2021" name="J. Hered.">
        <title>Feather Gene Expression Elucidates the Developmental Basis of Plumage Iridescence in African Starlings.</title>
        <authorList>
            <person name="Rubenstein D.R."/>
            <person name="Corvelo A."/>
            <person name="MacManes M.D."/>
            <person name="Maia R."/>
            <person name="Narzisi G."/>
            <person name="Rousaki A."/>
            <person name="Vandenabeele P."/>
            <person name="Shawkey M.D."/>
            <person name="Solomon J."/>
        </authorList>
    </citation>
    <scope>NUCLEOTIDE SEQUENCE [LARGE SCALE GENOMIC DNA]</scope>
    <source>
        <strain evidence="4">SS15</strain>
    </source>
</reference>
<accession>A0A835TPZ6</accession>
<dbReference type="Pfam" id="PF02214">
    <property type="entry name" value="BTB_2"/>
    <property type="match status" value="1"/>
</dbReference>
<dbReference type="InterPro" id="IPR003131">
    <property type="entry name" value="T1-type_BTB"/>
</dbReference>
<evidence type="ECO:0000313" key="4">
    <source>
        <dbReference type="EMBL" id="KAI1232372.1"/>
    </source>
</evidence>
<dbReference type="InterPro" id="IPR011333">
    <property type="entry name" value="SKP1/BTB/POZ_sf"/>
</dbReference>
<feature type="non-terminal residue" evidence="3">
    <location>
        <position position="383"/>
    </location>
</feature>
<dbReference type="FunFam" id="3.30.710.10:FF:000005">
    <property type="entry name" value="Potassium channel tetramerization domain-containing 17"/>
    <property type="match status" value="1"/>
</dbReference>
<evidence type="ECO:0000259" key="2">
    <source>
        <dbReference type="SMART" id="SM00225"/>
    </source>
</evidence>
<dbReference type="AlphaFoldDB" id="A0A835TPZ6"/>
<dbReference type="SUPFAM" id="SSF54695">
    <property type="entry name" value="POZ domain"/>
    <property type="match status" value="1"/>
</dbReference>
<name>A0A835TPZ6_9PASS</name>
<dbReference type="Gene3D" id="3.30.710.10">
    <property type="entry name" value="Potassium Channel Kv1.1, Chain A"/>
    <property type="match status" value="1"/>
</dbReference>
<feature type="non-terminal residue" evidence="3">
    <location>
        <position position="1"/>
    </location>
</feature>
<dbReference type="SMART" id="SM00225">
    <property type="entry name" value="BTB"/>
    <property type="match status" value="1"/>
</dbReference>
<evidence type="ECO:0000313" key="3">
    <source>
        <dbReference type="EMBL" id="KAG0115142.1"/>
    </source>
</evidence>
<dbReference type="FunFam" id="3.30.70.2000:FF:000001">
    <property type="entry name" value="Potassium channel tetramerization domain-containing 17"/>
    <property type="match status" value="1"/>
</dbReference>
<protein>
    <submittedName>
        <fullName evidence="3">BTB/POZ domain-containing protein KCTD2</fullName>
    </submittedName>
</protein>
<comment type="caution">
    <text evidence="3">The sequence shown here is derived from an EMBL/GenBank/DDBJ whole genome shotgun (WGS) entry which is preliminary data.</text>
</comment>
<gene>
    <name evidence="4" type="ORF">IHE44_0006828</name>
    <name evidence="3" type="ORF">IHE44_006699</name>
</gene>
<dbReference type="EMBL" id="JADDUC010000239">
    <property type="protein sequence ID" value="KAG0115142.1"/>
    <property type="molecule type" value="Genomic_DNA"/>
</dbReference>
<dbReference type="GO" id="GO:0005737">
    <property type="term" value="C:cytoplasm"/>
    <property type="evidence" value="ECO:0007669"/>
    <property type="project" value="TreeGrafter"/>
</dbReference>
<dbReference type="EMBL" id="JADDUC020000022">
    <property type="protein sequence ID" value="KAI1232372.1"/>
    <property type="molecule type" value="Genomic_DNA"/>
</dbReference>
<proteinExistence type="predicted"/>
<evidence type="ECO:0000313" key="5">
    <source>
        <dbReference type="Proteomes" id="UP000618051"/>
    </source>
</evidence>
<dbReference type="CDD" id="cd18389">
    <property type="entry name" value="BTB_POZ_KCTD2"/>
    <property type="match status" value="1"/>
</dbReference>
<dbReference type="GO" id="GO:0043161">
    <property type="term" value="P:proteasome-mediated ubiquitin-dependent protein catabolic process"/>
    <property type="evidence" value="ECO:0007669"/>
    <property type="project" value="TreeGrafter"/>
</dbReference>
<dbReference type="Proteomes" id="UP000618051">
    <property type="component" value="Unassembled WGS sequence"/>
</dbReference>